<dbReference type="InterPro" id="IPR012334">
    <property type="entry name" value="Pectin_lyas_fold"/>
</dbReference>
<keyword evidence="2" id="KW-0119">Carbohydrate metabolism</keyword>
<dbReference type="PANTHER" id="PTHR31683">
    <property type="entry name" value="PECTATE LYASE 18-RELATED"/>
    <property type="match status" value="1"/>
</dbReference>
<evidence type="ECO:0000313" key="6">
    <source>
        <dbReference type="Proteomes" id="UP001410394"/>
    </source>
</evidence>
<dbReference type="InterPro" id="IPR045032">
    <property type="entry name" value="PEL"/>
</dbReference>
<protein>
    <submittedName>
        <fullName evidence="5">Pectate lyase</fullName>
    </submittedName>
</protein>
<keyword evidence="1 2" id="KW-0456">Lyase</keyword>
<feature type="domain" description="Pectate lyase" evidence="4">
    <location>
        <begin position="56"/>
        <end position="303"/>
    </location>
</feature>
<feature type="region of interest" description="Disordered" evidence="3">
    <location>
        <begin position="1"/>
        <end position="20"/>
    </location>
</feature>
<dbReference type="RefSeq" id="WP_345919804.1">
    <property type="nucleotide sequence ID" value="NZ_JBDIVE010000005.1"/>
</dbReference>
<name>A0ABU9YZX4_9RHOO</name>
<dbReference type="SMART" id="SM00656">
    <property type="entry name" value="Amb_all"/>
    <property type="match status" value="1"/>
</dbReference>
<accession>A0ABU9YZX4</accession>
<evidence type="ECO:0000256" key="2">
    <source>
        <dbReference type="RuleBase" id="RU361173"/>
    </source>
</evidence>
<organism evidence="5 6">
    <name type="scientific">Uliginosibacterium sediminicola</name>
    <dbReference type="NCBI Taxonomy" id="2024550"/>
    <lineage>
        <taxon>Bacteria</taxon>
        <taxon>Pseudomonadati</taxon>
        <taxon>Pseudomonadota</taxon>
        <taxon>Betaproteobacteria</taxon>
        <taxon>Rhodocyclales</taxon>
        <taxon>Zoogloeaceae</taxon>
        <taxon>Uliginosibacterium</taxon>
    </lineage>
</organism>
<reference evidence="5 6" key="1">
    <citation type="journal article" date="2018" name="Int. J. Syst. Evol. Microbiol.">
        <title>Uliginosibacterium sediminicola sp. nov., isolated from freshwater sediment.</title>
        <authorList>
            <person name="Hwang W.M."/>
            <person name="Kim S.M."/>
            <person name="Kang K."/>
            <person name="Ahn T.Y."/>
        </authorList>
    </citation>
    <scope>NUCLEOTIDE SEQUENCE [LARGE SCALE GENOMIC DNA]</scope>
    <source>
        <strain evidence="5 6">M1-21</strain>
    </source>
</reference>
<dbReference type="PANTHER" id="PTHR31683:SF18">
    <property type="entry name" value="PECTATE LYASE 21-RELATED"/>
    <property type="match status" value="1"/>
</dbReference>
<dbReference type="Gene3D" id="2.160.20.10">
    <property type="entry name" value="Single-stranded right-handed beta-helix, Pectin lyase-like"/>
    <property type="match status" value="1"/>
</dbReference>
<dbReference type="InterPro" id="IPR002022">
    <property type="entry name" value="Pec_lyase"/>
</dbReference>
<evidence type="ECO:0000313" key="5">
    <source>
        <dbReference type="EMBL" id="MEN3069037.1"/>
    </source>
</evidence>
<keyword evidence="2" id="KW-0624">Polysaccharide degradation</keyword>
<keyword evidence="6" id="KW-1185">Reference proteome</keyword>
<dbReference type="InterPro" id="IPR011050">
    <property type="entry name" value="Pectin_lyase_fold/virulence"/>
</dbReference>
<evidence type="ECO:0000259" key="4">
    <source>
        <dbReference type="SMART" id="SM00656"/>
    </source>
</evidence>
<evidence type="ECO:0000256" key="3">
    <source>
        <dbReference type="SAM" id="MobiDB-lite"/>
    </source>
</evidence>
<comment type="subcellular location">
    <subcellularLocation>
        <location evidence="2">Secreted</location>
    </subcellularLocation>
</comment>
<dbReference type="Proteomes" id="UP001410394">
    <property type="component" value="Unassembled WGS sequence"/>
</dbReference>
<comment type="caution">
    <text evidence="5">The sequence shown here is derived from an EMBL/GenBank/DDBJ whole genome shotgun (WGS) entry which is preliminary data.</text>
</comment>
<gene>
    <name evidence="5" type="ORF">ABDB84_11155</name>
</gene>
<comment type="similarity">
    <text evidence="2">Belongs to the polysaccharide lyase 1 family.</text>
</comment>
<dbReference type="SUPFAM" id="SSF51126">
    <property type="entry name" value="Pectin lyase-like"/>
    <property type="match status" value="1"/>
</dbReference>
<keyword evidence="2" id="KW-0964">Secreted</keyword>
<dbReference type="GO" id="GO:0016829">
    <property type="term" value="F:lyase activity"/>
    <property type="evidence" value="ECO:0007669"/>
    <property type="project" value="UniProtKB-KW"/>
</dbReference>
<sequence>MSSSASSSAASSSSSIASSSASSTSAGAVATTSGGFSTATGNIATARSFTAASYTDINTIIANARFNDAGTKVSTGAYPLHITYTGNEDALIAQIVKDHTKDSSGNCPVPHWNDAYRYIEIKGYTAGVTIEGANGSSANWGIVINGSSSNVVVKNMKIGALGGAANDADMIRIDSGSNVWIDHNELFAVNNECKGSPDGDLTFESAIDIKKASHNITVSYNYIHDSKKVGLDGSSSSDIDGGREITYHHNYYKNVNARLPLQRGGWIHVYNNLYDGITDSGINTRQGGYALIESNWFQNAQDPVVCYYDSGSNCGFWDLRNNNISSPADFATYNISWSTPSSGDKNASAWTTSGSFPISLNYSYTPHTATCVKNGLPAVVGVGKNYATLSCN</sequence>
<evidence type="ECO:0000256" key="1">
    <source>
        <dbReference type="ARBA" id="ARBA00023239"/>
    </source>
</evidence>
<proteinExistence type="inferred from homology"/>
<dbReference type="Pfam" id="PF00544">
    <property type="entry name" value="Pectate_lyase_4"/>
    <property type="match status" value="1"/>
</dbReference>
<dbReference type="EMBL" id="JBDIVE010000005">
    <property type="protein sequence ID" value="MEN3069037.1"/>
    <property type="molecule type" value="Genomic_DNA"/>
</dbReference>